<evidence type="ECO:0000313" key="4">
    <source>
        <dbReference type="EMBL" id="MVZ62106.1"/>
    </source>
</evidence>
<evidence type="ECO:0000259" key="3">
    <source>
        <dbReference type="Pfam" id="PF10988"/>
    </source>
</evidence>
<evidence type="ECO:0000256" key="1">
    <source>
        <dbReference type="SAM" id="MobiDB-lite"/>
    </source>
</evidence>
<evidence type="ECO:0000313" key="5">
    <source>
        <dbReference type="Proteomes" id="UP000435036"/>
    </source>
</evidence>
<keyword evidence="2" id="KW-0732">Signal</keyword>
<feature type="chain" id="PRO_5026837540" description="Putative auto-transporter adhesin head GIN domain-containing protein" evidence="2">
    <location>
        <begin position="19"/>
        <end position="250"/>
    </location>
</feature>
<feature type="signal peptide" evidence="2">
    <location>
        <begin position="1"/>
        <end position="18"/>
    </location>
</feature>
<dbReference type="OrthoDB" id="708990at2"/>
<sequence>MRTLLTLAFIGFCSLVFAQKSETRALPSKPIGISVSTGIQATLIKSNKNEVVLQAASSGQLNRMEAKIEHGVLVIRIKRNSNFQNSKSLKATIYINSNLESIDLSSAASLAIKEPWTLQNLAINLSSAASLKSDILTANKISLDLSSSASFSGAVKAKELSIDASSASAVQISGSCTLLNIDANSSANINLAKLSAKTVVANARSAAKIQTHVTESLNADASTGANIQYTGQPKTSNFEKSTGGNIHNAN</sequence>
<organism evidence="4 5">
    <name type="scientific">Sphingobacterium humi</name>
    <dbReference type="NCBI Taxonomy" id="1796905"/>
    <lineage>
        <taxon>Bacteria</taxon>
        <taxon>Pseudomonadati</taxon>
        <taxon>Bacteroidota</taxon>
        <taxon>Sphingobacteriia</taxon>
        <taxon>Sphingobacteriales</taxon>
        <taxon>Sphingobacteriaceae</taxon>
        <taxon>Sphingobacterium</taxon>
    </lineage>
</organism>
<feature type="region of interest" description="Disordered" evidence="1">
    <location>
        <begin position="224"/>
        <end position="250"/>
    </location>
</feature>
<dbReference type="InterPro" id="IPR021255">
    <property type="entry name" value="DUF2807"/>
</dbReference>
<protein>
    <recommendedName>
        <fullName evidence="3">Putative auto-transporter adhesin head GIN domain-containing protein</fullName>
    </recommendedName>
</protein>
<gene>
    <name evidence="4" type="ORF">GQF63_08745</name>
</gene>
<reference evidence="4 5" key="1">
    <citation type="submission" date="2019-12" db="EMBL/GenBank/DDBJ databases">
        <authorList>
            <person name="Dong K."/>
        </authorList>
    </citation>
    <scope>NUCLEOTIDE SEQUENCE [LARGE SCALE GENOMIC DNA]</scope>
    <source>
        <strain evidence="4 5">JCM 31225</strain>
    </source>
</reference>
<dbReference type="Gene3D" id="2.160.20.120">
    <property type="match status" value="1"/>
</dbReference>
<accession>A0A6N8KYB8</accession>
<dbReference type="EMBL" id="WSQA01000005">
    <property type="protein sequence ID" value="MVZ62106.1"/>
    <property type="molecule type" value="Genomic_DNA"/>
</dbReference>
<dbReference type="AlphaFoldDB" id="A0A6N8KYB8"/>
<dbReference type="RefSeq" id="WP_160368846.1">
    <property type="nucleotide sequence ID" value="NZ_WSQA01000005.1"/>
</dbReference>
<dbReference type="Proteomes" id="UP000435036">
    <property type="component" value="Unassembled WGS sequence"/>
</dbReference>
<keyword evidence="5" id="KW-1185">Reference proteome</keyword>
<name>A0A6N8KYB8_9SPHI</name>
<comment type="caution">
    <text evidence="4">The sequence shown here is derived from an EMBL/GenBank/DDBJ whole genome shotgun (WGS) entry which is preliminary data.</text>
</comment>
<dbReference type="Pfam" id="PF10988">
    <property type="entry name" value="DUF2807"/>
    <property type="match status" value="1"/>
</dbReference>
<evidence type="ECO:0000256" key="2">
    <source>
        <dbReference type="SAM" id="SignalP"/>
    </source>
</evidence>
<feature type="domain" description="Putative auto-transporter adhesin head GIN" evidence="3">
    <location>
        <begin position="32"/>
        <end position="233"/>
    </location>
</feature>
<proteinExistence type="predicted"/>